<feature type="domain" description="Fibronectin type-III" evidence="2">
    <location>
        <begin position="331"/>
        <end position="418"/>
    </location>
</feature>
<feature type="compositionally biased region" description="Acidic residues" evidence="1">
    <location>
        <begin position="219"/>
        <end position="229"/>
    </location>
</feature>
<dbReference type="Proteomes" id="UP000005262">
    <property type="component" value="Chromosome"/>
</dbReference>
<proteinExistence type="predicted"/>
<dbReference type="EMBL" id="CP003629">
    <property type="protein sequence ID" value="AFQ46069.1"/>
    <property type="molecule type" value="Genomic_DNA"/>
</dbReference>
<name>J7J126_DESMD</name>
<feature type="domain" description="Fibronectin type-III" evidence="2">
    <location>
        <begin position="827"/>
        <end position="914"/>
    </location>
</feature>
<evidence type="ECO:0000313" key="3">
    <source>
        <dbReference type="EMBL" id="AFQ46069.1"/>
    </source>
</evidence>
<reference evidence="3 4" key="1">
    <citation type="journal article" date="2012" name="J. Bacteriol.">
        <title>Complete genome sequences of Desulfosporosinus orientis DSM765T, Desulfosporosinus youngiae DSM17734T, Desulfosporosinus meridiei DSM13257T, and Desulfosporosinus acidiphilus DSM22704T.</title>
        <authorList>
            <person name="Pester M."/>
            <person name="Brambilla E."/>
            <person name="Alazard D."/>
            <person name="Rattei T."/>
            <person name="Weinmaier T."/>
            <person name="Han J."/>
            <person name="Lucas S."/>
            <person name="Lapidus A."/>
            <person name="Cheng J.F."/>
            <person name="Goodwin L."/>
            <person name="Pitluck S."/>
            <person name="Peters L."/>
            <person name="Ovchinnikova G."/>
            <person name="Teshima H."/>
            <person name="Detter J.C."/>
            <person name="Han C.S."/>
            <person name="Tapia R."/>
            <person name="Land M.L."/>
            <person name="Hauser L."/>
            <person name="Kyrpides N.C."/>
            <person name="Ivanova N.N."/>
            <person name="Pagani I."/>
            <person name="Huntmann M."/>
            <person name="Wei C.L."/>
            <person name="Davenport K.W."/>
            <person name="Daligault H."/>
            <person name="Chain P.S."/>
            <person name="Chen A."/>
            <person name="Mavromatis K."/>
            <person name="Markowitz V."/>
            <person name="Szeto E."/>
            <person name="Mikhailova N."/>
            <person name="Pati A."/>
            <person name="Wagner M."/>
            <person name="Woyke T."/>
            <person name="Ollivier B."/>
            <person name="Klenk H.P."/>
            <person name="Spring S."/>
            <person name="Loy A."/>
        </authorList>
    </citation>
    <scope>NUCLEOTIDE SEQUENCE [LARGE SCALE GENOMIC DNA]</scope>
    <source>
        <strain evidence="4">ATCC BAA-275 / DSM 13257 / NCIMB 13706 / S10</strain>
    </source>
</reference>
<feature type="domain" description="Fibronectin type-III" evidence="2">
    <location>
        <begin position="34"/>
        <end position="122"/>
    </location>
</feature>
<feature type="region of interest" description="Disordered" evidence="1">
    <location>
        <begin position="314"/>
        <end position="335"/>
    </location>
</feature>
<feature type="region of interest" description="Disordered" evidence="1">
    <location>
        <begin position="509"/>
        <end position="530"/>
    </location>
</feature>
<dbReference type="Gene3D" id="2.60.40.10">
    <property type="entry name" value="Immunoglobulins"/>
    <property type="match status" value="6"/>
</dbReference>
<dbReference type="SUPFAM" id="SSF49265">
    <property type="entry name" value="Fibronectin type III"/>
    <property type="match status" value="4"/>
</dbReference>
<feature type="domain" description="Fibronectin type-III" evidence="2">
    <location>
        <begin position="133"/>
        <end position="220"/>
    </location>
</feature>
<sequence>MKKNSLRLLTLVLCFFFAVLIVPKVTLAASIPSAPTDLTASAESSSEIYLDWDSVSDAASYYVYRATSSSGTYSKIATTTTSRYTDSDLRSETTYYYKVVSVNSAGTTSAYSSRTSETTLDSDDDDEDDSLSAPKNLTATAESSSEIYLDWDSVSAATSYYVYRSTTSSGTYSKIGTATSSRYTDSDLDEDTTYYYKVKTVRNSKTSEFSSKDYAKTLDEDEDDDEDDSLSAPTDLTATAESSSEIYLDWDSVSEATSYYVYRSTTSSGTYSKIGTATSSRYTDSDLDEDTTYYYKVKTVRNSKTSEYSSKDYAKTLDSDEDDDEDDSLSAPTDLTARAESSSEIYLDWDSVSDATSYYVYRSTTSSGTYSKIATATSSKYTDSDLKSDTTYYYKVKAVRNSKTSEYSSRDYATTDKSDESDLSTPTDLTARAEGSSKIYLDWDSVSEATSYYVYSSTTSSGAYSKISSTTTSNYTDTGLSPNTTYYYKVTAVNNWSSSSYSSSAYATTAKTDGTTTPSQPSSDIQSDRLAGEDMYGTSAEVAKSGWTTSYYAVIVSGENFSDALCSAPLAQKYNAPLLLTTKNSLHEQTKTQLERLKVKKVIIIGGTGIISSGVEQSIKDLGIGVTRIAGTDKYDTSIKIAQAMGEFDQAVIASGETFPDALSIAPIAAMKGMPILLTPKDKLPANIEGFLEKNVQSTYVVGGTGIISDNVLKQLPSPRRLSGNTRYDTNVSIIKEFADQLDFSTCYVSTGENYADALAGAALASITNSPVFLVSDPVDPVTINFFKSKIRSIKKEVIFGGIVVVPNSILINIDQKDYDDYDTPTAPKGLKATAVSSSQINLSWDSVSDATSYYVYGATSSSGTYSHIATVSTTSYTNTGLWADTTYYYKVRAVNSAGSSPDSAMDYAKTDLPD</sequence>
<dbReference type="InterPro" id="IPR013783">
    <property type="entry name" value="Ig-like_fold"/>
</dbReference>
<organism evidence="3 4">
    <name type="scientific">Desulfosporosinus meridiei (strain ATCC BAA-275 / DSM 13257 / KCTC 12902 / NCIMB 13706 / S10)</name>
    <dbReference type="NCBI Taxonomy" id="768704"/>
    <lineage>
        <taxon>Bacteria</taxon>
        <taxon>Bacillati</taxon>
        <taxon>Bacillota</taxon>
        <taxon>Clostridia</taxon>
        <taxon>Eubacteriales</taxon>
        <taxon>Desulfitobacteriaceae</taxon>
        <taxon>Desulfosporosinus</taxon>
    </lineage>
</organism>
<dbReference type="InterPro" id="IPR007253">
    <property type="entry name" value="Cell_wall-bd_2"/>
</dbReference>
<dbReference type="SMART" id="SM00060">
    <property type="entry name" value="FN3"/>
    <property type="match status" value="6"/>
</dbReference>
<feature type="compositionally biased region" description="Acidic residues" evidence="1">
    <location>
        <begin position="319"/>
        <end position="328"/>
    </location>
</feature>
<feature type="compositionally biased region" description="Acidic residues" evidence="1">
    <location>
        <begin position="120"/>
        <end position="130"/>
    </location>
</feature>
<dbReference type="KEGG" id="dmi:Desmer_4248"/>
<dbReference type="Pfam" id="PF04122">
    <property type="entry name" value="CW_binding_2"/>
    <property type="match status" value="3"/>
</dbReference>
<evidence type="ECO:0000259" key="2">
    <source>
        <dbReference type="PROSITE" id="PS50853"/>
    </source>
</evidence>
<feature type="region of interest" description="Disordered" evidence="1">
    <location>
        <begin position="112"/>
        <end position="133"/>
    </location>
</feature>
<dbReference type="STRING" id="768704.Desmer_4248"/>
<dbReference type="Pfam" id="PF00041">
    <property type="entry name" value="fn3"/>
    <property type="match status" value="6"/>
</dbReference>
<dbReference type="CDD" id="cd00063">
    <property type="entry name" value="FN3"/>
    <property type="match status" value="6"/>
</dbReference>
<dbReference type="PROSITE" id="PS50853">
    <property type="entry name" value="FN3"/>
    <property type="match status" value="6"/>
</dbReference>
<dbReference type="HOGENOM" id="CLU_010078_0_0_9"/>
<feature type="domain" description="Fibronectin type-III" evidence="2">
    <location>
        <begin position="425"/>
        <end position="512"/>
    </location>
</feature>
<evidence type="ECO:0000256" key="1">
    <source>
        <dbReference type="SAM" id="MobiDB-lite"/>
    </source>
</evidence>
<dbReference type="PANTHER" id="PTHR30032">
    <property type="entry name" value="N-ACETYLMURAMOYL-L-ALANINE AMIDASE-RELATED"/>
    <property type="match status" value="1"/>
</dbReference>
<evidence type="ECO:0000313" key="4">
    <source>
        <dbReference type="Proteomes" id="UP000005262"/>
    </source>
</evidence>
<protein>
    <submittedName>
        <fullName evidence="3">Cell wall-binding protein</fullName>
    </submittedName>
</protein>
<dbReference type="OrthoDB" id="2051435at2"/>
<feature type="region of interest" description="Disordered" evidence="1">
    <location>
        <begin position="217"/>
        <end position="238"/>
    </location>
</feature>
<dbReference type="InterPro" id="IPR051922">
    <property type="entry name" value="Bact_Sporulation_Assoc"/>
</dbReference>
<dbReference type="eggNOG" id="COG4733">
    <property type="taxonomic scope" value="Bacteria"/>
</dbReference>
<keyword evidence="4" id="KW-1185">Reference proteome</keyword>
<dbReference type="InterPro" id="IPR003961">
    <property type="entry name" value="FN3_dom"/>
</dbReference>
<reference evidence="4" key="2">
    <citation type="submission" date="2012-08" db="EMBL/GenBank/DDBJ databases">
        <title>Finished genome of Desulfosporosinus meridiei DSM 13257.</title>
        <authorList>
            <person name="Huntemann M."/>
            <person name="Wei C.-L."/>
            <person name="Han J."/>
            <person name="Detter J.C."/>
            <person name="Han C."/>
            <person name="Davenport K."/>
            <person name="Daligault H."/>
            <person name="Erkkila T."/>
            <person name="Gu W."/>
            <person name="Munk A.C.C."/>
            <person name="Teshima H."/>
            <person name="Xu Y."/>
            <person name="Chain P."/>
            <person name="Tapia R."/>
            <person name="Chen A."/>
            <person name="Krypides N."/>
            <person name="Mavromatis K."/>
            <person name="Markowitz V."/>
            <person name="Szeto E."/>
            <person name="Ivanova N."/>
            <person name="Mikhailova N."/>
            <person name="Ovchinnikova G."/>
            <person name="Pagani I."/>
            <person name="Pati A."/>
            <person name="Goodwin L."/>
            <person name="Peters L."/>
            <person name="Pitluck S."/>
            <person name="Woyke T."/>
            <person name="Pester M."/>
            <person name="Spring S."/>
            <person name="Ollivier B."/>
            <person name="Rattei T."/>
            <person name="Klenk H.-P."/>
            <person name="Wagner M."/>
            <person name="Loy A."/>
        </authorList>
    </citation>
    <scope>NUCLEOTIDE SEQUENCE [LARGE SCALE GENOMIC DNA]</scope>
    <source>
        <strain evidence="4">ATCC BAA-275 / DSM 13257 / NCIMB 13706 / S10</strain>
    </source>
</reference>
<dbReference type="eggNOG" id="COG2247">
    <property type="taxonomic scope" value="Bacteria"/>
</dbReference>
<dbReference type="InterPro" id="IPR036116">
    <property type="entry name" value="FN3_sf"/>
</dbReference>
<feature type="domain" description="Fibronectin type-III" evidence="2">
    <location>
        <begin position="232"/>
        <end position="319"/>
    </location>
</feature>
<dbReference type="Gene3D" id="3.40.50.12090">
    <property type="match status" value="2"/>
</dbReference>
<dbReference type="AlphaFoldDB" id="J7J126"/>
<dbReference type="PANTHER" id="PTHR30032:SF8">
    <property type="entry name" value="GERMINATION-SPECIFIC N-ACETYLMURAMOYL-L-ALANINE AMIDASE"/>
    <property type="match status" value="1"/>
</dbReference>
<dbReference type="RefSeq" id="WP_014904977.1">
    <property type="nucleotide sequence ID" value="NC_018515.1"/>
</dbReference>
<accession>J7J126</accession>
<gene>
    <name evidence="3" type="ordered locus">Desmer_4248</name>
</gene>
<feature type="region of interest" description="Disordered" evidence="1">
    <location>
        <begin position="407"/>
        <end position="428"/>
    </location>
</feature>